<name>A0AAV2TRW3_CALDB</name>
<feature type="binding site" evidence="17">
    <location>
        <position position="408"/>
    </location>
    <ligand>
        <name>ATP</name>
        <dbReference type="ChEBI" id="CHEBI:30616"/>
    </ligand>
</feature>
<reference evidence="21" key="1">
    <citation type="submission" date="2024-06" db="EMBL/GenBank/DDBJ databases">
        <authorList>
            <person name="Liu X."/>
            <person name="Lenzi L."/>
            <person name="Haldenby T S."/>
            <person name="Uol C."/>
        </authorList>
    </citation>
    <scope>NUCLEOTIDE SEQUENCE</scope>
</reference>
<evidence type="ECO:0000256" key="7">
    <source>
        <dbReference type="ARBA" id="ARBA00022553"/>
    </source>
</evidence>
<keyword evidence="13" id="KW-0829">Tyrosine-protein kinase</keyword>
<comment type="subcellular location">
    <subcellularLocation>
        <location evidence="2">Cell membrane</location>
        <topology evidence="2">Peripheral membrane protein</topology>
    </subcellularLocation>
    <subcellularLocation>
        <location evidence="3">Cytoplasm</location>
    </subcellularLocation>
    <subcellularLocation>
        <location evidence="1">Membrane</location>
        <topology evidence="1">Single-pass membrane protein</topology>
    </subcellularLocation>
</comment>
<dbReference type="GO" id="GO:0007169">
    <property type="term" value="P:cell surface receptor protein tyrosine kinase signaling pathway"/>
    <property type="evidence" value="ECO:0007669"/>
    <property type="project" value="TreeGrafter"/>
</dbReference>
<evidence type="ECO:0000256" key="6">
    <source>
        <dbReference type="ARBA" id="ARBA00022490"/>
    </source>
</evidence>
<dbReference type="SMART" id="SM00219">
    <property type="entry name" value="TyrKc"/>
    <property type="match status" value="1"/>
</dbReference>
<dbReference type="InterPro" id="IPR049385">
    <property type="entry name" value="FAK1-like_FERM_C"/>
</dbReference>
<dbReference type="InterPro" id="IPR050122">
    <property type="entry name" value="RTK"/>
</dbReference>
<dbReference type="InterPro" id="IPR000719">
    <property type="entry name" value="Prot_kinase_dom"/>
</dbReference>
<dbReference type="InterPro" id="IPR017441">
    <property type="entry name" value="Protein_kinase_ATP_BS"/>
</dbReference>
<dbReference type="FunFam" id="3.30.200.20:FF:000194">
    <property type="entry name" value="protein-tyrosine kinase 2-beta isoform X1"/>
    <property type="match status" value="1"/>
</dbReference>
<dbReference type="InterPro" id="IPR008266">
    <property type="entry name" value="Tyr_kinase_AS"/>
</dbReference>
<evidence type="ECO:0000256" key="1">
    <source>
        <dbReference type="ARBA" id="ARBA00004167"/>
    </source>
</evidence>
<dbReference type="PROSITE" id="PS50057">
    <property type="entry name" value="FERM_3"/>
    <property type="match status" value="1"/>
</dbReference>
<dbReference type="PROSITE" id="PS00109">
    <property type="entry name" value="PROTEIN_KINASE_TYR"/>
    <property type="match status" value="1"/>
</dbReference>
<dbReference type="InterPro" id="IPR011993">
    <property type="entry name" value="PH-like_dom_sf"/>
</dbReference>
<evidence type="ECO:0000256" key="14">
    <source>
        <dbReference type="ARBA" id="ARBA00051243"/>
    </source>
</evidence>
<evidence type="ECO:0000313" key="22">
    <source>
        <dbReference type="Proteomes" id="UP001497525"/>
    </source>
</evidence>
<evidence type="ECO:0000259" key="19">
    <source>
        <dbReference type="PROSITE" id="PS50011"/>
    </source>
</evidence>
<dbReference type="PROSITE" id="PS00107">
    <property type="entry name" value="PROTEIN_KINASE_ATP"/>
    <property type="match status" value="1"/>
</dbReference>
<dbReference type="FunFam" id="1.10.510.10:FF:000027">
    <property type="entry name" value="Receptor protein-tyrosine kinase"/>
    <property type="match status" value="1"/>
</dbReference>
<dbReference type="PANTHER" id="PTHR24416">
    <property type="entry name" value="TYROSINE-PROTEIN KINASE RECEPTOR"/>
    <property type="match status" value="1"/>
</dbReference>
<dbReference type="EC" id="2.7.10.2" evidence="4"/>
<dbReference type="InterPro" id="IPR011009">
    <property type="entry name" value="Kinase-like_dom_sf"/>
</dbReference>
<proteinExistence type="inferred from homology"/>
<dbReference type="InterPro" id="IPR005189">
    <property type="entry name" value="Focal_adhesion_kin_target_dom"/>
</dbReference>
<evidence type="ECO:0000313" key="21">
    <source>
        <dbReference type="EMBL" id="CAL5138716.1"/>
    </source>
</evidence>
<accession>A0AAV2TRW3</accession>
<dbReference type="PRINTS" id="PR00109">
    <property type="entry name" value="TYRKINASE"/>
</dbReference>
<evidence type="ECO:0000256" key="8">
    <source>
        <dbReference type="ARBA" id="ARBA00022679"/>
    </source>
</evidence>
<feature type="compositionally biased region" description="Basic and acidic residues" evidence="18">
    <location>
        <begin position="768"/>
        <end position="777"/>
    </location>
</feature>
<dbReference type="Pfam" id="PF07714">
    <property type="entry name" value="PK_Tyr_Ser-Thr"/>
    <property type="match status" value="1"/>
</dbReference>
<evidence type="ECO:0000256" key="15">
    <source>
        <dbReference type="ARBA" id="ARBA00051245"/>
    </source>
</evidence>
<keyword evidence="10" id="KW-0418">Kinase</keyword>
<dbReference type="GO" id="GO:0007172">
    <property type="term" value="P:signal complex assembly"/>
    <property type="evidence" value="ECO:0007669"/>
    <property type="project" value="InterPro"/>
</dbReference>
<keyword evidence="6" id="KW-0963">Cytoplasm</keyword>
<dbReference type="SUPFAM" id="SSF68993">
    <property type="entry name" value="FAT domain of focal adhesion kinase"/>
    <property type="match status" value="1"/>
</dbReference>
<dbReference type="GO" id="GO:0004715">
    <property type="term" value="F:non-membrane spanning protein tyrosine kinase activity"/>
    <property type="evidence" value="ECO:0007669"/>
    <property type="project" value="UniProtKB-EC"/>
</dbReference>
<dbReference type="Proteomes" id="UP001497525">
    <property type="component" value="Unassembled WGS sequence"/>
</dbReference>
<organism evidence="21 22">
    <name type="scientific">Calicophoron daubneyi</name>
    <name type="common">Rumen fluke</name>
    <name type="synonym">Paramphistomum daubneyi</name>
    <dbReference type="NCBI Taxonomy" id="300641"/>
    <lineage>
        <taxon>Eukaryota</taxon>
        <taxon>Metazoa</taxon>
        <taxon>Spiralia</taxon>
        <taxon>Lophotrochozoa</taxon>
        <taxon>Platyhelminthes</taxon>
        <taxon>Trematoda</taxon>
        <taxon>Digenea</taxon>
        <taxon>Plagiorchiida</taxon>
        <taxon>Pronocephalata</taxon>
        <taxon>Paramphistomoidea</taxon>
        <taxon>Paramphistomidae</taxon>
        <taxon>Calicophoron</taxon>
    </lineage>
</organism>
<dbReference type="Pfam" id="PF03623">
    <property type="entry name" value="Focal_AT"/>
    <property type="match status" value="1"/>
</dbReference>
<dbReference type="InterPro" id="IPR000299">
    <property type="entry name" value="FERM_domain"/>
</dbReference>
<dbReference type="Gene3D" id="1.10.510.10">
    <property type="entry name" value="Transferase(Phosphotransferase) domain 1"/>
    <property type="match status" value="1"/>
</dbReference>
<evidence type="ECO:0000256" key="4">
    <source>
        <dbReference type="ARBA" id="ARBA00011903"/>
    </source>
</evidence>
<keyword evidence="8" id="KW-0808">Transferase</keyword>
<evidence type="ECO:0000256" key="2">
    <source>
        <dbReference type="ARBA" id="ARBA00004202"/>
    </source>
</evidence>
<keyword evidence="11 17" id="KW-0067">ATP-binding</keyword>
<dbReference type="Gene3D" id="1.20.80.10">
    <property type="match status" value="1"/>
</dbReference>
<comment type="similarity">
    <text evidence="16">Belongs to the protein kinase superfamily. Tyr protein kinase family. Fes/fps subfamily.</text>
</comment>
<evidence type="ECO:0000256" key="12">
    <source>
        <dbReference type="ARBA" id="ARBA00023136"/>
    </source>
</evidence>
<evidence type="ECO:0000256" key="18">
    <source>
        <dbReference type="SAM" id="MobiDB-lite"/>
    </source>
</evidence>
<keyword evidence="7" id="KW-0597">Phosphoprotein</keyword>
<dbReference type="SUPFAM" id="SSF47031">
    <property type="entry name" value="Second domain of FERM"/>
    <property type="match status" value="1"/>
</dbReference>
<feature type="region of interest" description="Disordered" evidence="18">
    <location>
        <begin position="727"/>
        <end position="746"/>
    </location>
</feature>
<dbReference type="Gene3D" id="3.30.200.20">
    <property type="entry name" value="Phosphorylase Kinase, domain 1"/>
    <property type="match status" value="1"/>
</dbReference>
<dbReference type="GO" id="GO:0004714">
    <property type="term" value="F:transmembrane receptor protein tyrosine kinase activity"/>
    <property type="evidence" value="ECO:0007669"/>
    <property type="project" value="UniProtKB-EC"/>
</dbReference>
<evidence type="ECO:0000256" key="10">
    <source>
        <dbReference type="ARBA" id="ARBA00022777"/>
    </source>
</evidence>
<dbReference type="GO" id="GO:0005886">
    <property type="term" value="C:plasma membrane"/>
    <property type="evidence" value="ECO:0007669"/>
    <property type="project" value="UniProtKB-SubCell"/>
</dbReference>
<dbReference type="InterPro" id="IPR035963">
    <property type="entry name" value="FERM_2"/>
</dbReference>
<dbReference type="GO" id="GO:0043235">
    <property type="term" value="C:receptor complex"/>
    <property type="evidence" value="ECO:0007669"/>
    <property type="project" value="TreeGrafter"/>
</dbReference>
<dbReference type="InterPro" id="IPR036137">
    <property type="entry name" value="Focal_adhe_kin_target_dom_sf"/>
</dbReference>
<gene>
    <name evidence="21" type="ORF">CDAUBV1_LOCUS13529</name>
</gene>
<dbReference type="GO" id="GO:0005524">
    <property type="term" value="F:ATP binding"/>
    <property type="evidence" value="ECO:0007669"/>
    <property type="project" value="UniProtKB-UniRule"/>
</dbReference>
<dbReference type="PROSITE" id="PS50011">
    <property type="entry name" value="PROTEIN_KINASE_DOM"/>
    <property type="match status" value="1"/>
</dbReference>
<keyword evidence="9 17" id="KW-0547">Nucleotide-binding</keyword>
<sequence>MNDAEDIATIVTCVGYAKVLCSNQTTVKELTEMCMRTVSILSSPGLYGLQVQNTSRRSPFSRLILCKHLTWAEVKSLYQSTELLLTICLFPTKFEEAARSDRPTLFYLQQQVKELYYQQMDSVNDVEMAFEVGCLDIRSAVASSDPSVKDLLDVVDKIKDLAVFFPPCVRQQYKGKSLKRAVQNYLLKIRHHSEEDCALDMLNRYLILLQFDRDVVKCTLGAGYGIPVELLIGPRYQLSINVENARQSRLLAYFASIRQILVNKSPAPDEAKYQLRLIIEQPVDPNAALEAIILNFTSKESADTVVHLLEGYCNETLTVSFPDAYEETPEHSGDNEKNPVRQKFENFLPNGCPFRLHENTGNDVQGGLDIPRNQIILEQVLGEGQFGDVYKGSYEKYSHADAIPVAVKTCKIDASADERKQFLEEADVLGEFNHPHIIKLFGVCSDEPIWLIMEYAPLGELRHYLLAQQEKIPLSVLITFCYQIVTALSCLEAKRCVHRDIAARNILVAREDWVKLGDFGMARMLNDADEICADKGRKMPIKWMAPESVHHRKFSLASDVWMFGVCMWEILSGGVKPFTEHTNAEAADMVARGQRLKQPAKCPAKLYRVMLDCWNANPKHRPLFSVMKPILRELAAQFRNVSSVGQDLQTQSEQAQFRSVDQAQINRSTLSDIPFPEPGYGADAKRISSVSDALAAHSRWDEVTELEPQNGWSGGHSAVQTPVHVRRMLPSGPSPKPSPTDTSKVWSFPEKQQDRLPFAGHSNVPFRKNLEKPRRSESLSVRGACMPDEPHPKGSYLTALSSLEHHPSIHRRPAGRSMTKTLPNIRLDMSLLNNEALKVARPTSERLLPVPGDPPHKNVTDFGSPAAATPDKSQSEDVSNDPIYLASVQVVKTVRLASQQLPLVPPERYALLVKSIGAAVKDLFSATENEFGPTTSESVIFLAERQLNSSLYRLISTIRNTQLSIQAGPLLEEYRRNLMSLFYAIAADAHSLFTAVQEERQKGSLSDTTTR</sequence>
<evidence type="ECO:0000256" key="3">
    <source>
        <dbReference type="ARBA" id="ARBA00004496"/>
    </source>
</evidence>
<evidence type="ECO:0000259" key="20">
    <source>
        <dbReference type="PROSITE" id="PS50057"/>
    </source>
</evidence>
<protein>
    <recommendedName>
        <fullName evidence="4">non-specific protein-tyrosine kinase</fullName>
        <ecNumber evidence="4">2.7.10.2</ecNumber>
    </recommendedName>
</protein>
<keyword evidence="5" id="KW-1003">Cell membrane</keyword>
<dbReference type="Gene3D" id="1.20.120.330">
    <property type="entry name" value="Nucleotidyltransferases domain 2"/>
    <property type="match status" value="1"/>
</dbReference>
<dbReference type="PANTHER" id="PTHR24416:SF621">
    <property type="entry name" value="TYROSINE KINASE RECEPTOR CAD96CA"/>
    <property type="match status" value="1"/>
</dbReference>
<feature type="domain" description="FERM" evidence="20">
    <location>
        <begin position="1"/>
        <end position="320"/>
    </location>
</feature>
<evidence type="ECO:0000256" key="5">
    <source>
        <dbReference type="ARBA" id="ARBA00022475"/>
    </source>
</evidence>
<feature type="domain" description="Protein kinase" evidence="19">
    <location>
        <begin position="375"/>
        <end position="631"/>
    </location>
</feature>
<dbReference type="EMBL" id="CAXLJL010000523">
    <property type="protein sequence ID" value="CAL5138716.1"/>
    <property type="molecule type" value="Genomic_DNA"/>
</dbReference>
<keyword evidence="12" id="KW-0472">Membrane</keyword>
<evidence type="ECO:0000256" key="13">
    <source>
        <dbReference type="ARBA" id="ARBA00023137"/>
    </source>
</evidence>
<dbReference type="Pfam" id="PF21477">
    <property type="entry name" value="FERM_C_FAK1"/>
    <property type="match status" value="1"/>
</dbReference>
<evidence type="ECO:0000256" key="16">
    <source>
        <dbReference type="ARBA" id="ARBA00061333"/>
    </source>
</evidence>
<dbReference type="GO" id="GO:0005737">
    <property type="term" value="C:cytoplasm"/>
    <property type="evidence" value="ECO:0007669"/>
    <property type="project" value="UniProtKB-SubCell"/>
</dbReference>
<dbReference type="InterPro" id="IPR020635">
    <property type="entry name" value="Tyr_kinase_cat_dom"/>
</dbReference>
<dbReference type="SUPFAM" id="SSF56112">
    <property type="entry name" value="Protein kinase-like (PK-like)"/>
    <property type="match status" value="1"/>
</dbReference>
<evidence type="ECO:0000256" key="17">
    <source>
        <dbReference type="PROSITE-ProRule" id="PRU10141"/>
    </source>
</evidence>
<comment type="catalytic activity">
    <reaction evidence="14">
        <text>L-tyrosyl-[protein] + ATP = O-phospho-L-tyrosyl-[protein] + ADP + H(+)</text>
        <dbReference type="Rhea" id="RHEA:10596"/>
        <dbReference type="Rhea" id="RHEA-COMP:10136"/>
        <dbReference type="Rhea" id="RHEA-COMP:20101"/>
        <dbReference type="ChEBI" id="CHEBI:15378"/>
        <dbReference type="ChEBI" id="CHEBI:30616"/>
        <dbReference type="ChEBI" id="CHEBI:46858"/>
        <dbReference type="ChEBI" id="CHEBI:61978"/>
        <dbReference type="ChEBI" id="CHEBI:456216"/>
        <dbReference type="EC" id="2.7.10.1"/>
    </reaction>
</comment>
<dbReference type="Gene3D" id="2.30.29.30">
    <property type="entry name" value="Pleckstrin-homology domain (PH domain)/Phosphotyrosine-binding domain (PTB)"/>
    <property type="match status" value="1"/>
</dbReference>
<dbReference type="SUPFAM" id="SSF50729">
    <property type="entry name" value="PH domain-like"/>
    <property type="match status" value="1"/>
</dbReference>
<dbReference type="InterPro" id="IPR001245">
    <property type="entry name" value="Ser-Thr/Tyr_kinase_cat_dom"/>
</dbReference>
<dbReference type="InterPro" id="IPR014352">
    <property type="entry name" value="FERM/acyl-CoA-bd_prot_sf"/>
</dbReference>
<comment type="caution">
    <text evidence="21">The sequence shown here is derived from an EMBL/GenBank/DDBJ whole genome shotgun (WGS) entry which is preliminary data.</text>
</comment>
<feature type="region of interest" description="Disordered" evidence="18">
    <location>
        <begin position="845"/>
        <end position="878"/>
    </location>
</feature>
<dbReference type="AlphaFoldDB" id="A0AAV2TRW3"/>
<feature type="region of interest" description="Disordered" evidence="18">
    <location>
        <begin position="753"/>
        <end position="794"/>
    </location>
</feature>
<evidence type="ECO:0000256" key="11">
    <source>
        <dbReference type="ARBA" id="ARBA00022840"/>
    </source>
</evidence>
<comment type="catalytic activity">
    <reaction evidence="15">
        <text>L-tyrosyl-[protein] + ATP = O-phospho-L-tyrosyl-[protein] + ADP + H(+)</text>
        <dbReference type="Rhea" id="RHEA:10596"/>
        <dbReference type="Rhea" id="RHEA-COMP:10136"/>
        <dbReference type="Rhea" id="RHEA-COMP:20101"/>
        <dbReference type="ChEBI" id="CHEBI:15378"/>
        <dbReference type="ChEBI" id="CHEBI:30616"/>
        <dbReference type="ChEBI" id="CHEBI:46858"/>
        <dbReference type="ChEBI" id="CHEBI:61978"/>
        <dbReference type="ChEBI" id="CHEBI:456216"/>
        <dbReference type="EC" id="2.7.10.2"/>
    </reaction>
</comment>
<dbReference type="GO" id="GO:0005925">
    <property type="term" value="C:focal adhesion"/>
    <property type="evidence" value="ECO:0007669"/>
    <property type="project" value="InterPro"/>
</dbReference>
<evidence type="ECO:0000256" key="9">
    <source>
        <dbReference type="ARBA" id="ARBA00022741"/>
    </source>
</evidence>